<accession>A0ABQ5QJ55</accession>
<dbReference type="InterPro" id="IPR012312">
    <property type="entry name" value="Hemerythrin-like"/>
</dbReference>
<keyword evidence="2" id="KW-0813">Transport</keyword>
<protein>
    <recommendedName>
        <fullName evidence="5">Hemerythrin-like domain-containing protein</fullName>
    </recommendedName>
</protein>
<evidence type="ECO:0000256" key="1">
    <source>
        <dbReference type="ARBA" id="ARBA00010587"/>
    </source>
</evidence>
<keyword evidence="3" id="KW-0479">Metal-binding</keyword>
<comment type="caution">
    <text evidence="6">The sequence shown here is derived from an EMBL/GenBank/DDBJ whole genome shotgun (WGS) entry which is preliminary data.</text>
</comment>
<evidence type="ECO:0000256" key="4">
    <source>
        <dbReference type="ARBA" id="ARBA00023004"/>
    </source>
</evidence>
<dbReference type="Pfam" id="PF01814">
    <property type="entry name" value="Hemerythrin"/>
    <property type="match status" value="1"/>
</dbReference>
<reference evidence="6 7" key="1">
    <citation type="journal article" date="2023" name="Antonie Van Leeuwenhoek">
        <title>Mesoterricola silvestris gen. nov., sp. nov., Mesoterricola sediminis sp. nov., Geothrix oryzae sp. nov., Geothrix edaphica sp. nov., Geothrix rubra sp. nov., and Geothrix limicola sp. nov., six novel members of Acidobacteriota isolated from soils.</title>
        <authorList>
            <person name="Itoh H."/>
            <person name="Sugisawa Y."/>
            <person name="Mise K."/>
            <person name="Xu Z."/>
            <person name="Kuniyasu M."/>
            <person name="Ushijima N."/>
            <person name="Kawano K."/>
            <person name="Kobayashi E."/>
            <person name="Shiratori Y."/>
            <person name="Masuda Y."/>
            <person name="Senoo K."/>
        </authorList>
    </citation>
    <scope>NUCLEOTIDE SEQUENCE [LARGE SCALE GENOMIC DNA]</scope>
    <source>
        <strain evidence="6 7">Red804</strain>
    </source>
</reference>
<dbReference type="InterPro" id="IPR035938">
    <property type="entry name" value="Hemerythrin-like_sf"/>
</dbReference>
<dbReference type="CDD" id="cd12107">
    <property type="entry name" value="Hemerythrin"/>
    <property type="match status" value="1"/>
</dbReference>
<gene>
    <name evidence="6" type="ORF">GETHLI_32140</name>
</gene>
<keyword evidence="4" id="KW-0408">Iron</keyword>
<dbReference type="EMBL" id="BSDE01000007">
    <property type="protein sequence ID" value="GLH74712.1"/>
    <property type="molecule type" value="Genomic_DNA"/>
</dbReference>
<keyword evidence="7" id="KW-1185">Reference proteome</keyword>
<dbReference type="InterPro" id="IPR012827">
    <property type="entry name" value="Hemerythrin_metal-bd"/>
</dbReference>
<name>A0ABQ5QJ55_9BACT</name>
<sequence>MWFSKPKPEPEPSLFIWSDEEHSVGVSIFDQEHERLIALMGQIHLALQHKQDRHRAESLLETLIHETQAHFDHEESVMRNIDFAEREAHTAEHAALIQQANALLLKVRNGSISALAIPNFLKTWLMTHMRSMDRKYASCMRRNGLH</sequence>
<dbReference type="InterPro" id="IPR050669">
    <property type="entry name" value="Hemerythrin"/>
</dbReference>
<proteinExistence type="inferred from homology"/>
<dbReference type="PANTHER" id="PTHR37164:SF1">
    <property type="entry name" value="BACTERIOHEMERYTHRIN"/>
    <property type="match status" value="1"/>
</dbReference>
<evidence type="ECO:0000313" key="6">
    <source>
        <dbReference type="EMBL" id="GLH74712.1"/>
    </source>
</evidence>
<dbReference type="NCBIfam" id="TIGR02481">
    <property type="entry name" value="hemeryth_dom"/>
    <property type="match status" value="1"/>
</dbReference>
<feature type="domain" description="Hemerythrin-like" evidence="5">
    <location>
        <begin position="25"/>
        <end position="137"/>
    </location>
</feature>
<organism evidence="6 7">
    <name type="scientific">Geothrix limicola</name>
    <dbReference type="NCBI Taxonomy" id="2927978"/>
    <lineage>
        <taxon>Bacteria</taxon>
        <taxon>Pseudomonadati</taxon>
        <taxon>Acidobacteriota</taxon>
        <taxon>Holophagae</taxon>
        <taxon>Holophagales</taxon>
        <taxon>Holophagaceae</taxon>
        <taxon>Geothrix</taxon>
    </lineage>
</organism>
<dbReference type="PANTHER" id="PTHR37164">
    <property type="entry name" value="BACTERIOHEMERYTHRIN"/>
    <property type="match status" value="1"/>
</dbReference>
<keyword evidence="2" id="KW-0561">Oxygen transport</keyword>
<evidence type="ECO:0000256" key="2">
    <source>
        <dbReference type="ARBA" id="ARBA00022621"/>
    </source>
</evidence>
<dbReference type="InterPro" id="IPR016131">
    <property type="entry name" value="Haemerythrin_Fe_BS"/>
</dbReference>
<comment type="similarity">
    <text evidence="1">Belongs to the hemerythrin family.</text>
</comment>
<dbReference type="RefSeq" id="WP_420798868.1">
    <property type="nucleotide sequence ID" value="NZ_BSDE01000007.1"/>
</dbReference>
<dbReference type="SUPFAM" id="SSF47188">
    <property type="entry name" value="Hemerythrin-like"/>
    <property type="match status" value="1"/>
</dbReference>
<dbReference type="NCBIfam" id="NF033749">
    <property type="entry name" value="bact_hemeryth"/>
    <property type="match status" value="1"/>
</dbReference>
<evidence type="ECO:0000256" key="3">
    <source>
        <dbReference type="ARBA" id="ARBA00022723"/>
    </source>
</evidence>
<dbReference type="Gene3D" id="1.20.120.50">
    <property type="entry name" value="Hemerythrin-like"/>
    <property type="match status" value="1"/>
</dbReference>
<evidence type="ECO:0000259" key="5">
    <source>
        <dbReference type="Pfam" id="PF01814"/>
    </source>
</evidence>
<dbReference type="PROSITE" id="PS00550">
    <property type="entry name" value="HEMERYTHRINS"/>
    <property type="match status" value="1"/>
</dbReference>
<dbReference type="Proteomes" id="UP001165069">
    <property type="component" value="Unassembled WGS sequence"/>
</dbReference>
<evidence type="ECO:0000313" key="7">
    <source>
        <dbReference type="Proteomes" id="UP001165069"/>
    </source>
</evidence>